<proteinExistence type="predicted"/>
<organism evidence="1 2">
    <name type="scientific">Laccaria amethystina LaAM-08-1</name>
    <dbReference type="NCBI Taxonomy" id="1095629"/>
    <lineage>
        <taxon>Eukaryota</taxon>
        <taxon>Fungi</taxon>
        <taxon>Dikarya</taxon>
        <taxon>Basidiomycota</taxon>
        <taxon>Agaricomycotina</taxon>
        <taxon>Agaricomycetes</taxon>
        <taxon>Agaricomycetidae</taxon>
        <taxon>Agaricales</taxon>
        <taxon>Agaricineae</taxon>
        <taxon>Hydnangiaceae</taxon>
        <taxon>Laccaria</taxon>
    </lineage>
</organism>
<evidence type="ECO:0000313" key="2">
    <source>
        <dbReference type="Proteomes" id="UP000054477"/>
    </source>
</evidence>
<dbReference type="AlphaFoldDB" id="A0A0C9WT84"/>
<gene>
    <name evidence="1" type="ORF">K443DRAFT_538965</name>
</gene>
<reference evidence="2" key="2">
    <citation type="submission" date="2015-01" db="EMBL/GenBank/DDBJ databases">
        <title>Evolutionary Origins and Diversification of the Mycorrhizal Mutualists.</title>
        <authorList>
            <consortium name="DOE Joint Genome Institute"/>
            <consortium name="Mycorrhizal Genomics Consortium"/>
            <person name="Kohler A."/>
            <person name="Kuo A."/>
            <person name="Nagy L.G."/>
            <person name="Floudas D."/>
            <person name="Copeland A."/>
            <person name="Barry K.W."/>
            <person name="Cichocki N."/>
            <person name="Veneault-Fourrey C."/>
            <person name="LaButti K."/>
            <person name="Lindquist E.A."/>
            <person name="Lipzen A."/>
            <person name="Lundell T."/>
            <person name="Morin E."/>
            <person name="Murat C."/>
            <person name="Riley R."/>
            <person name="Ohm R."/>
            <person name="Sun H."/>
            <person name="Tunlid A."/>
            <person name="Henrissat B."/>
            <person name="Grigoriev I.V."/>
            <person name="Hibbett D.S."/>
            <person name="Martin F."/>
        </authorList>
    </citation>
    <scope>NUCLEOTIDE SEQUENCE [LARGE SCALE GENOMIC DNA]</scope>
    <source>
        <strain evidence="2">LaAM-08-1</strain>
    </source>
</reference>
<keyword evidence="2" id="KW-1185">Reference proteome</keyword>
<name>A0A0C9WT84_9AGAR</name>
<dbReference type="Proteomes" id="UP000054477">
    <property type="component" value="Unassembled WGS sequence"/>
</dbReference>
<evidence type="ECO:0000313" key="1">
    <source>
        <dbReference type="EMBL" id="KIK02195.1"/>
    </source>
</evidence>
<dbReference type="HOGENOM" id="CLU_2085222_0_0_1"/>
<sequence length="117" mass="13689">MHKNTMPRVNWSVHISSRMQRLFSNFNEHYEKFWHLYPHCCRSVHPYPLMRLLGAHRNGGEHKGHQSIAAKQSMKSNIMRAADFFWAANNMCDVSGNKVDGFKRCCAERMNVNGYCK</sequence>
<accession>A0A0C9WT84</accession>
<reference evidence="1 2" key="1">
    <citation type="submission" date="2014-04" db="EMBL/GenBank/DDBJ databases">
        <authorList>
            <consortium name="DOE Joint Genome Institute"/>
            <person name="Kuo A."/>
            <person name="Kohler A."/>
            <person name="Nagy L.G."/>
            <person name="Floudas D."/>
            <person name="Copeland A."/>
            <person name="Barry K.W."/>
            <person name="Cichocki N."/>
            <person name="Veneault-Fourrey C."/>
            <person name="LaButti K."/>
            <person name="Lindquist E.A."/>
            <person name="Lipzen A."/>
            <person name="Lundell T."/>
            <person name="Morin E."/>
            <person name="Murat C."/>
            <person name="Sun H."/>
            <person name="Tunlid A."/>
            <person name="Henrissat B."/>
            <person name="Grigoriev I.V."/>
            <person name="Hibbett D.S."/>
            <person name="Martin F."/>
            <person name="Nordberg H.P."/>
            <person name="Cantor M.N."/>
            <person name="Hua S.X."/>
        </authorList>
    </citation>
    <scope>NUCLEOTIDE SEQUENCE [LARGE SCALE GENOMIC DNA]</scope>
    <source>
        <strain evidence="1 2">LaAM-08-1</strain>
    </source>
</reference>
<protein>
    <submittedName>
        <fullName evidence="1">Uncharacterized protein</fullName>
    </submittedName>
</protein>
<dbReference type="EMBL" id="KN838596">
    <property type="protein sequence ID" value="KIK02195.1"/>
    <property type="molecule type" value="Genomic_DNA"/>
</dbReference>